<feature type="region of interest" description="Disordered" evidence="1">
    <location>
        <begin position="1"/>
        <end position="28"/>
    </location>
</feature>
<evidence type="ECO:0000256" key="1">
    <source>
        <dbReference type="SAM" id="MobiDB-lite"/>
    </source>
</evidence>
<organism evidence="2 3">
    <name type="scientific">Lepraria finkii</name>
    <dbReference type="NCBI Taxonomy" id="1340010"/>
    <lineage>
        <taxon>Eukaryota</taxon>
        <taxon>Fungi</taxon>
        <taxon>Dikarya</taxon>
        <taxon>Ascomycota</taxon>
        <taxon>Pezizomycotina</taxon>
        <taxon>Lecanoromycetes</taxon>
        <taxon>OSLEUM clade</taxon>
        <taxon>Lecanoromycetidae</taxon>
        <taxon>Lecanorales</taxon>
        <taxon>Lecanorineae</taxon>
        <taxon>Stereocaulaceae</taxon>
        <taxon>Lepraria</taxon>
    </lineage>
</organism>
<name>A0ABR4B458_9LECA</name>
<evidence type="ECO:0000313" key="3">
    <source>
        <dbReference type="Proteomes" id="UP001590951"/>
    </source>
</evidence>
<comment type="caution">
    <text evidence="2">The sequence shown here is derived from an EMBL/GenBank/DDBJ whole genome shotgun (WGS) entry which is preliminary data.</text>
</comment>
<sequence length="88" mass="9471">MSDIASPETLSDNGDNGDADPFERDPVDEAEELTRAAQAVADLASSSSMLFQQIPLFLGHGVEDDQVPFSQGKRLVEMHIGECHVEGV</sequence>
<dbReference type="Proteomes" id="UP001590951">
    <property type="component" value="Unassembled WGS sequence"/>
</dbReference>
<accession>A0ABR4B458</accession>
<evidence type="ECO:0000313" key="2">
    <source>
        <dbReference type="EMBL" id="KAL2052380.1"/>
    </source>
</evidence>
<proteinExistence type="predicted"/>
<keyword evidence="3" id="KW-1185">Reference proteome</keyword>
<dbReference type="EMBL" id="JBHFEH010000027">
    <property type="protein sequence ID" value="KAL2052380.1"/>
    <property type="molecule type" value="Genomic_DNA"/>
</dbReference>
<protein>
    <submittedName>
        <fullName evidence="2">Uncharacterized protein</fullName>
    </submittedName>
</protein>
<gene>
    <name evidence="2" type="ORF">ABVK25_007252</name>
</gene>
<reference evidence="2 3" key="1">
    <citation type="submission" date="2024-09" db="EMBL/GenBank/DDBJ databases">
        <title>Rethinking Asexuality: The Enigmatic Case of Functional Sexual Genes in Lepraria (Stereocaulaceae).</title>
        <authorList>
            <person name="Doellman M."/>
            <person name="Sun Y."/>
            <person name="Barcenas-Pena A."/>
            <person name="Lumbsch H.T."/>
            <person name="Grewe F."/>
        </authorList>
    </citation>
    <scope>NUCLEOTIDE SEQUENCE [LARGE SCALE GENOMIC DNA]</scope>
    <source>
        <strain evidence="2 3">Grewe 0041</strain>
    </source>
</reference>